<dbReference type="Pfam" id="PF14223">
    <property type="entry name" value="Retrotran_gag_2"/>
    <property type="match status" value="1"/>
</dbReference>
<gene>
    <name evidence="2" type="ORF">KK1_038820</name>
</gene>
<dbReference type="PANTHER" id="PTHR35317:SF35">
    <property type="entry name" value="DUF4219 DOMAIN-CONTAINING PROTEIN"/>
    <property type="match status" value="1"/>
</dbReference>
<dbReference type="Proteomes" id="UP000075243">
    <property type="component" value="Unassembled WGS sequence"/>
</dbReference>
<evidence type="ECO:0000313" key="3">
    <source>
        <dbReference type="Proteomes" id="UP000075243"/>
    </source>
</evidence>
<dbReference type="InterPro" id="IPR013103">
    <property type="entry name" value="RVT_2"/>
</dbReference>
<evidence type="ECO:0000313" key="2">
    <source>
        <dbReference type="EMBL" id="KYP39854.1"/>
    </source>
</evidence>
<proteinExistence type="predicted"/>
<protein>
    <submittedName>
        <fullName evidence="2">Retrovirus-related Pol polyprotein from transposon TNT 1-94</fullName>
    </submittedName>
</protein>
<evidence type="ECO:0000259" key="1">
    <source>
        <dbReference type="Pfam" id="PF07727"/>
    </source>
</evidence>
<dbReference type="AlphaFoldDB" id="A0A151RB36"/>
<reference evidence="2" key="1">
    <citation type="journal article" date="2012" name="Nat. Biotechnol.">
        <title>Draft genome sequence of pigeonpea (Cajanus cajan), an orphan legume crop of resource-poor farmers.</title>
        <authorList>
            <person name="Varshney R.K."/>
            <person name="Chen W."/>
            <person name="Li Y."/>
            <person name="Bharti A.K."/>
            <person name="Saxena R.K."/>
            <person name="Schlueter J.A."/>
            <person name="Donoghue M.T."/>
            <person name="Azam S."/>
            <person name="Fan G."/>
            <person name="Whaley A.M."/>
            <person name="Farmer A.D."/>
            <person name="Sheridan J."/>
            <person name="Iwata A."/>
            <person name="Tuteja R."/>
            <person name="Penmetsa R.V."/>
            <person name="Wu W."/>
            <person name="Upadhyaya H.D."/>
            <person name="Yang S.P."/>
            <person name="Shah T."/>
            <person name="Saxena K.B."/>
            <person name="Michael T."/>
            <person name="McCombie W.R."/>
            <person name="Yang B."/>
            <person name="Zhang G."/>
            <person name="Yang H."/>
            <person name="Wang J."/>
            <person name="Spillane C."/>
            <person name="Cook D.R."/>
            <person name="May G.D."/>
            <person name="Xu X."/>
            <person name="Jackson S.A."/>
        </authorList>
    </citation>
    <scope>NUCLEOTIDE SEQUENCE [LARGE SCALE GENOMIC DNA]</scope>
</reference>
<dbReference type="Pfam" id="PF07727">
    <property type="entry name" value="RVT_2"/>
    <property type="match status" value="1"/>
</dbReference>
<organism evidence="2 3">
    <name type="scientific">Cajanus cajan</name>
    <name type="common">Pigeon pea</name>
    <name type="synonym">Cajanus indicus</name>
    <dbReference type="NCBI Taxonomy" id="3821"/>
    <lineage>
        <taxon>Eukaryota</taxon>
        <taxon>Viridiplantae</taxon>
        <taxon>Streptophyta</taxon>
        <taxon>Embryophyta</taxon>
        <taxon>Tracheophyta</taxon>
        <taxon>Spermatophyta</taxon>
        <taxon>Magnoliopsida</taxon>
        <taxon>eudicotyledons</taxon>
        <taxon>Gunneridae</taxon>
        <taxon>Pentapetalae</taxon>
        <taxon>rosids</taxon>
        <taxon>fabids</taxon>
        <taxon>Fabales</taxon>
        <taxon>Fabaceae</taxon>
        <taxon>Papilionoideae</taxon>
        <taxon>50 kb inversion clade</taxon>
        <taxon>NPAAA clade</taxon>
        <taxon>indigoferoid/millettioid clade</taxon>
        <taxon>Phaseoleae</taxon>
        <taxon>Cajanus</taxon>
    </lineage>
</organism>
<dbReference type="EMBL" id="KQ483876">
    <property type="protein sequence ID" value="KYP39854.1"/>
    <property type="molecule type" value="Genomic_DNA"/>
</dbReference>
<accession>A0A151RB36</accession>
<name>A0A151RB36_CAJCA</name>
<sequence length="453" mass="52198">MASNTVNFSSVPLPVFTSENFDLWKLKLKLWDIVQSGYTKPDNTITLSKEEQKKLEDCEQKDAQALFVLQQAVGETIARRIMNADTAKKAWDILEEEFEGNEQVRSVKLHYLRREFETIKMKESKTIEEYYGRIKEIVNKMKLYGKEIKEKRVVEKILITLIEKYDSIVASIETSSDPSSLSVNKLVGLLGVHSEEDYIHAHQSTNYIKSRRQQSSIVISPESPRIVPQQEESSLESTPRRVRSLVDIYETCNLAILEPGSFEEAANQEVWVKAMEEEIKMIEKNNTWELVDYPYKKDIIGVKWVYKTKLNPDGTIQKHKARLVAKGYSQQPGVDYNETFAPVTRLDTIRALIALAAHNGWNIYQLDVKSAFLNGVLEEQIYVEQPLGFVIKGHEGKVLRLKKALYGLKQAPRAWYSKTDQYLPDNGLRRRKSEPTLYIKTQGQHTLLLSLYM</sequence>
<feature type="domain" description="Reverse transcriptase Ty1/copia-type" evidence="1">
    <location>
        <begin position="285"/>
        <end position="452"/>
    </location>
</feature>
<dbReference type="SUPFAM" id="SSF56672">
    <property type="entry name" value="DNA/RNA polymerases"/>
    <property type="match status" value="1"/>
</dbReference>
<dbReference type="InterPro" id="IPR043502">
    <property type="entry name" value="DNA/RNA_pol_sf"/>
</dbReference>
<keyword evidence="3" id="KW-1185">Reference proteome</keyword>
<dbReference type="PANTHER" id="PTHR35317">
    <property type="entry name" value="OS04G0629600 PROTEIN"/>
    <property type="match status" value="1"/>
</dbReference>
<dbReference type="Gramene" id="C.cajan_39376.t">
    <property type="protein sequence ID" value="C.cajan_39376.t"/>
    <property type="gene ID" value="C.cajan_39376"/>
</dbReference>